<dbReference type="InterPro" id="IPR004193">
    <property type="entry name" value="Glyco_hydro_13_N"/>
</dbReference>
<evidence type="ECO:0000256" key="6">
    <source>
        <dbReference type="ARBA" id="ARBA00022490"/>
    </source>
</evidence>
<dbReference type="Gene3D" id="3.20.20.80">
    <property type="entry name" value="Glycosidases"/>
    <property type="match status" value="1"/>
</dbReference>
<dbReference type="Pfam" id="PF00128">
    <property type="entry name" value="Alpha-amylase"/>
    <property type="match status" value="1"/>
</dbReference>
<feature type="compositionally biased region" description="Polar residues" evidence="18">
    <location>
        <begin position="486"/>
        <end position="495"/>
    </location>
</feature>
<evidence type="ECO:0000256" key="17">
    <source>
        <dbReference type="PIRSR" id="PIRSR006337-3"/>
    </source>
</evidence>
<dbReference type="Gene3D" id="2.60.40.1180">
    <property type="entry name" value="Golgi alpha-mannosidase II"/>
    <property type="match status" value="1"/>
</dbReference>
<dbReference type="SUPFAM" id="SSF81296">
    <property type="entry name" value="E set domains"/>
    <property type="match status" value="1"/>
</dbReference>
<evidence type="ECO:0000256" key="16">
    <source>
        <dbReference type="PIRSR" id="PIRSR006337-2"/>
    </source>
</evidence>
<dbReference type="CDD" id="cd02853">
    <property type="entry name" value="E_set_MTHase_like_N"/>
    <property type="match status" value="1"/>
</dbReference>
<evidence type="ECO:0000256" key="8">
    <source>
        <dbReference type="ARBA" id="ARBA00023277"/>
    </source>
</evidence>
<gene>
    <name evidence="20" type="primary">treZ</name>
    <name evidence="20" type="ORF">DCF25_04900</name>
</gene>
<evidence type="ECO:0000256" key="14">
    <source>
        <dbReference type="PIRNR" id="PIRNR006337"/>
    </source>
</evidence>
<feature type="site" description="Transition state stabilizer" evidence="17">
    <location>
        <position position="395"/>
    </location>
</feature>
<evidence type="ECO:0000259" key="19">
    <source>
        <dbReference type="SMART" id="SM00642"/>
    </source>
</evidence>
<sequence>MKVGASYQNGCEFAVWVPLLDQVAVEIVDASGEATGLLPMDKDERGYWHTKASDLRAGTLYRYQIAGEDGELESWPDPASRYQPQGVHGPSEVIDHSEYQWQDQSWRGIRLPDYIIYELHIGTFTEEGTFEAAIARLKDLVDLGITAVEIMPVAQFPGDRNWGYDGVFPYAVQNSYGGPTGLKKLVDACHQHGLAAIMDVVYNHLGPEGNYTGKYGPYTTPRYQTPWGDAINFDDSYSDGVRNFFIENAISWLRDYHFDALRLDAVHAIYDFGAKHFLQELAEKVDAFNDDHAYRTYLIAESDLNDPRLVRPVVQGGYQLDSQWSDDFHHALHTRLTGEIIGYYSDFTSLEMLASAVQERFAYSGQYSPFRRRNHGSPALDLPSYRFVVCNQNHDQVGNRMTGDRFTSLISFDGLKLAAGMTLLSPFIPLLFMGEEYGEKAPFLYFVDHGDQDLLESVRQGRKEEFRAFHSEGTPPDPASPDTMKKSTLSWPTDSTTQLTEEQQILYRFYKNLLKIRRDCQIMNISHHPEIKAEHTNDVLFYTRKKENGDLICLANFGEKTEQVELPLGNQTWHQKLNSAAPEWSVSGDAHADDDLPKTISPQDASTLAIPSLSIVLYQADPQA</sequence>
<feature type="active site" description="Nucleophile" evidence="15">
    <location>
        <position position="264"/>
    </location>
</feature>
<dbReference type="GO" id="GO:0005737">
    <property type="term" value="C:cytoplasm"/>
    <property type="evidence" value="ECO:0007669"/>
    <property type="project" value="UniProtKB-SubCell"/>
</dbReference>
<evidence type="ECO:0000256" key="9">
    <source>
        <dbReference type="ARBA" id="ARBA00023295"/>
    </source>
</evidence>
<proteinExistence type="inferred from homology"/>
<evidence type="ECO:0000256" key="18">
    <source>
        <dbReference type="SAM" id="MobiDB-lite"/>
    </source>
</evidence>
<dbReference type="InterPro" id="IPR013783">
    <property type="entry name" value="Ig-like_fold"/>
</dbReference>
<dbReference type="SUPFAM" id="SSF51445">
    <property type="entry name" value="(Trans)glycosidases"/>
    <property type="match status" value="1"/>
</dbReference>
<dbReference type="PANTHER" id="PTHR43651">
    <property type="entry name" value="1,4-ALPHA-GLUCAN-BRANCHING ENZYME"/>
    <property type="match status" value="1"/>
</dbReference>
<dbReference type="PANTHER" id="PTHR43651:SF11">
    <property type="entry name" value="MALTO-OLIGOSYLTREHALOSE TREHALOHYDROLASE"/>
    <property type="match status" value="1"/>
</dbReference>
<evidence type="ECO:0000256" key="11">
    <source>
        <dbReference type="ARBA" id="ARBA00033284"/>
    </source>
</evidence>
<keyword evidence="9 14" id="KW-0326">Glycosidase</keyword>
<dbReference type="AlphaFoldDB" id="A0A2W4UQY0"/>
<keyword evidence="6" id="KW-0963">Cytoplasm</keyword>
<keyword evidence="8" id="KW-0119">Carbohydrate metabolism</keyword>
<dbReference type="Pfam" id="PF02922">
    <property type="entry name" value="CBM_48"/>
    <property type="match status" value="1"/>
</dbReference>
<feature type="binding site" evidence="16">
    <location>
        <begin position="326"/>
        <end position="330"/>
    </location>
    <ligand>
        <name>substrate</name>
    </ligand>
</feature>
<accession>A0A2W4UQY0</accession>
<dbReference type="Proteomes" id="UP000249354">
    <property type="component" value="Unassembled WGS sequence"/>
</dbReference>
<dbReference type="InterPro" id="IPR006047">
    <property type="entry name" value="GH13_cat_dom"/>
</dbReference>
<name>A0A2W4UQY0_9CYAN</name>
<reference evidence="21" key="1">
    <citation type="submission" date="2018-04" db="EMBL/GenBank/DDBJ databases">
        <authorList>
            <person name="Cornet L."/>
        </authorList>
    </citation>
    <scope>NUCLEOTIDE SEQUENCE [LARGE SCALE GENOMIC DNA]</scope>
</reference>
<evidence type="ECO:0000313" key="20">
    <source>
        <dbReference type="EMBL" id="PZO21680.1"/>
    </source>
</evidence>
<evidence type="ECO:0000256" key="13">
    <source>
        <dbReference type="NCBIfam" id="TIGR02402"/>
    </source>
</evidence>
<dbReference type="InterPro" id="IPR012768">
    <property type="entry name" value="Trehalose_TreZ"/>
</dbReference>
<keyword evidence="7 14" id="KW-0378">Hydrolase</keyword>
<comment type="pathway">
    <text evidence="2 14">Glycan biosynthesis; trehalose biosynthesis.</text>
</comment>
<comment type="similarity">
    <text evidence="3 14">Belongs to the glycosyl hydrolase 13 family.</text>
</comment>
<reference evidence="20 21" key="2">
    <citation type="submission" date="2018-06" db="EMBL/GenBank/DDBJ databases">
        <title>Metagenomic assembly of (sub)arctic Cyanobacteria and their associated microbiome from non-axenic cultures.</title>
        <authorList>
            <person name="Baurain D."/>
        </authorList>
    </citation>
    <scope>NUCLEOTIDE SEQUENCE [LARGE SCALE GENOMIC DNA]</scope>
    <source>
        <strain evidence="20">ULC129bin1</strain>
    </source>
</reference>
<feature type="binding site" evidence="16">
    <location>
        <begin position="394"/>
        <end position="399"/>
    </location>
    <ligand>
        <name>substrate</name>
    </ligand>
</feature>
<dbReference type="InterPro" id="IPR017853">
    <property type="entry name" value="GH"/>
</dbReference>
<feature type="domain" description="Glycosyl hydrolase family 13 catalytic" evidence="19">
    <location>
        <begin position="118"/>
        <end position="517"/>
    </location>
</feature>
<dbReference type="Gene3D" id="2.60.40.10">
    <property type="entry name" value="Immunoglobulins"/>
    <property type="match status" value="1"/>
</dbReference>
<dbReference type="Gene3D" id="1.10.10.760">
    <property type="entry name" value="E-set domains of sugar-utilizing enzymes"/>
    <property type="match status" value="1"/>
</dbReference>
<feature type="active site" description="Proton donor" evidence="15">
    <location>
        <position position="301"/>
    </location>
</feature>
<evidence type="ECO:0000256" key="12">
    <source>
        <dbReference type="ARBA" id="ARBA00034013"/>
    </source>
</evidence>
<feature type="region of interest" description="Disordered" evidence="18">
    <location>
        <begin position="467"/>
        <end position="495"/>
    </location>
</feature>
<dbReference type="SMART" id="SM00642">
    <property type="entry name" value="Aamy"/>
    <property type="match status" value="1"/>
</dbReference>
<dbReference type="InterPro" id="IPR013780">
    <property type="entry name" value="Glyco_hydro_b"/>
</dbReference>
<evidence type="ECO:0000256" key="4">
    <source>
        <dbReference type="ARBA" id="ARBA00012268"/>
    </source>
</evidence>
<dbReference type="EC" id="3.2.1.141" evidence="4 13"/>
<evidence type="ECO:0000256" key="7">
    <source>
        <dbReference type="ARBA" id="ARBA00022801"/>
    </source>
</evidence>
<organism evidence="20 21">
    <name type="scientific">Leptolyngbya foveolarum</name>
    <dbReference type="NCBI Taxonomy" id="47253"/>
    <lineage>
        <taxon>Bacteria</taxon>
        <taxon>Bacillati</taxon>
        <taxon>Cyanobacteriota</taxon>
        <taxon>Cyanophyceae</taxon>
        <taxon>Leptolyngbyales</taxon>
        <taxon>Leptolyngbyaceae</taxon>
        <taxon>Leptolyngbya group</taxon>
        <taxon>Leptolyngbya</taxon>
    </lineage>
</organism>
<dbReference type="InterPro" id="IPR014756">
    <property type="entry name" value="Ig_E-set"/>
</dbReference>
<evidence type="ECO:0000256" key="5">
    <source>
        <dbReference type="ARBA" id="ARBA00015938"/>
    </source>
</evidence>
<comment type="catalytic activity">
    <reaction evidence="12 14">
        <text>hydrolysis of (1-&gt;4)-alpha-D-glucosidic linkage in 4-alpha-D-[(1-&gt;4)-alpha-D-glucanosyl]n trehalose to yield trehalose and (1-&gt;4)-alpha-D-glucan.</text>
        <dbReference type="EC" id="3.2.1.141"/>
    </reaction>
</comment>
<dbReference type="InterPro" id="IPR044901">
    <property type="entry name" value="Trehalose_TreZ_E-set_sf"/>
</dbReference>
<protein>
    <recommendedName>
        <fullName evidence="5 13">Malto-oligosyltrehalose trehalohydrolase</fullName>
        <shortName evidence="14">MTHase</shortName>
        <ecNumber evidence="4 13">3.2.1.141</ecNumber>
    </recommendedName>
    <alternativeName>
        <fullName evidence="11 14">4-alpha-D-((1-&gt;4)-alpha-D-glucano)trehalose trehalohydrolase</fullName>
    </alternativeName>
    <alternativeName>
        <fullName evidence="10 14">Maltooligosyl trehalose trehalohydrolase</fullName>
    </alternativeName>
</protein>
<feature type="binding site" evidence="16">
    <location>
        <begin position="262"/>
        <end position="267"/>
    </location>
    <ligand>
        <name>substrate</name>
    </ligand>
</feature>
<dbReference type="CDD" id="cd11325">
    <property type="entry name" value="AmyAc_GTHase"/>
    <property type="match status" value="1"/>
</dbReference>
<dbReference type="GO" id="GO:0005992">
    <property type="term" value="P:trehalose biosynthetic process"/>
    <property type="evidence" value="ECO:0007669"/>
    <property type="project" value="UniProtKB-UniRule"/>
</dbReference>
<evidence type="ECO:0000256" key="15">
    <source>
        <dbReference type="PIRSR" id="PIRSR006337-1"/>
    </source>
</evidence>
<evidence type="ECO:0000256" key="2">
    <source>
        <dbReference type="ARBA" id="ARBA00005199"/>
    </source>
</evidence>
<dbReference type="GO" id="GO:0033942">
    <property type="term" value="F:4-alpha-D-(1-&gt;4)-alpha-D-glucanotrehalose trehalohydrolase activity"/>
    <property type="evidence" value="ECO:0007669"/>
    <property type="project" value="UniProtKB-EC"/>
</dbReference>
<evidence type="ECO:0000256" key="1">
    <source>
        <dbReference type="ARBA" id="ARBA00004496"/>
    </source>
</evidence>
<dbReference type="SUPFAM" id="SSF51011">
    <property type="entry name" value="Glycosyl hydrolase domain"/>
    <property type="match status" value="1"/>
</dbReference>
<comment type="subcellular location">
    <subcellularLocation>
        <location evidence="1 15">Cytoplasm</location>
    </subcellularLocation>
</comment>
<dbReference type="PIRSF" id="PIRSF006337">
    <property type="entry name" value="Trehalose_TreZ"/>
    <property type="match status" value="1"/>
</dbReference>
<evidence type="ECO:0000256" key="10">
    <source>
        <dbReference type="ARBA" id="ARBA00032057"/>
    </source>
</evidence>
<dbReference type="NCBIfam" id="TIGR02402">
    <property type="entry name" value="trehalose_TreZ"/>
    <property type="match status" value="1"/>
</dbReference>
<evidence type="ECO:0000256" key="3">
    <source>
        <dbReference type="ARBA" id="ARBA00008061"/>
    </source>
</evidence>
<dbReference type="UniPathway" id="UPA00299"/>
<comment type="caution">
    <text evidence="20">The sequence shown here is derived from an EMBL/GenBank/DDBJ whole genome shotgun (WGS) entry which is preliminary data.</text>
</comment>
<dbReference type="EMBL" id="QBMC01000019">
    <property type="protein sequence ID" value="PZO21680.1"/>
    <property type="molecule type" value="Genomic_DNA"/>
</dbReference>
<evidence type="ECO:0000313" key="21">
    <source>
        <dbReference type="Proteomes" id="UP000249354"/>
    </source>
</evidence>